<dbReference type="GO" id="GO:0043130">
    <property type="term" value="F:ubiquitin binding"/>
    <property type="evidence" value="ECO:0007669"/>
    <property type="project" value="InterPro"/>
</dbReference>
<keyword evidence="5" id="KW-1185">Reference proteome</keyword>
<dbReference type="SUPFAM" id="SSF46934">
    <property type="entry name" value="UBA-like"/>
    <property type="match status" value="1"/>
</dbReference>
<dbReference type="InterPro" id="IPR009060">
    <property type="entry name" value="UBA-like_sf"/>
</dbReference>
<feature type="compositionally biased region" description="Polar residues" evidence="2">
    <location>
        <begin position="606"/>
        <end position="624"/>
    </location>
</feature>
<feature type="coiled-coil region" evidence="1">
    <location>
        <begin position="374"/>
        <end position="406"/>
    </location>
</feature>
<feature type="domain" description="CUE" evidence="3">
    <location>
        <begin position="404"/>
        <end position="447"/>
    </location>
</feature>
<reference evidence="4 5" key="1">
    <citation type="submission" date="2019-08" db="EMBL/GenBank/DDBJ databases">
        <authorList>
            <person name="Alioto T."/>
            <person name="Alioto T."/>
            <person name="Gomez Garrido J."/>
        </authorList>
    </citation>
    <scope>NUCLEOTIDE SEQUENCE [LARGE SCALE GENOMIC DNA]</scope>
</reference>
<evidence type="ECO:0000313" key="4">
    <source>
        <dbReference type="EMBL" id="VVC38520.1"/>
    </source>
</evidence>
<evidence type="ECO:0000256" key="1">
    <source>
        <dbReference type="SAM" id="Coils"/>
    </source>
</evidence>
<dbReference type="PROSITE" id="PS51140">
    <property type="entry name" value="CUE"/>
    <property type="match status" value="1"/>
</dbReference>
<evidence type="ECO:0000259" key="3">
    <source>
        <dbReference type="PROSITE" id="PS51140"/>
    </source>
</evidence>
<accession>A0A5E4N7Z2</accession>
<dbReference type="InterPro" id="IPR041800">
    <property type="entry name" value="ASCC2_CUE"/>
</dbReference>
<dbReference type="EMBL" id="CABPRJ010001478">
    <property type="protein sequence ID" value="VVC38520.1"/>
    <property type="molecule type" value="Genomic_DNA"/>
</dbReference>
<organism evidence="4 5">
    <name type="scientific">Cinara cedri</name>
    <dbReference type="NCBI Taxonomy" id="506608"/>
    <lineage>
        <taxon>Eukaryota</taxon>
        <taxon>Metazoa</taxon>
        <taxon>Ecdysozoa</taxon>
        <taxon>Arthropoda</taxon>
        <taxon>Hexapoda</taxon>
        <taxon>Insecta</taxon>
        <taxon>Pterygota</taxon>
        <taxon>Neoptera</taxon>
        <taxon>Paraneoptera</taxon>
        <taxon>Hemiptera</taxon>
        <taxon>Sternorrhyncha</taxon>
        <taxon>Aphidomorpha</taxon>
        <taxon>Aphidoidea</taxon>
        <taxon>Aphididae</taxon>
        <taxon>Lachninae</taxon>
        <taxon>Cinara</taxon>
    </lineage>
</organism>
<sequence>MAVEDQNFAIQREFASYIHPLKSITDDAEEKACWIDQMKYLVKDFKVLLKLPFKKFWSTIVFNKEATMGLNSFLQEAAPPHLMDQLPQDDDILEIYSTVDYYAFLVFKRLTKHAENLNNQMSSYYMWNLVCDKNIIDISMLFDICSIYGQTKKKELEKIFLELFSSHPLYTEHLKTSIQITINCLCQFQEKVQHDLGFKHEDDTPRKIVTSAEINKDILPVIEDIILFLLDTACSISNFLEIYPKAAIIFYQEQLHMQIAAFYHNINPLIYEKLNGLNKVDQFQEKLQASRILLMKIVQQCLSYLNNDVMTKKKAVNPIEEYLGVLTELLNFSEFIADYNVLHNLTKDIKRCQKIHKQVDSARYDYLLKSIELMSIANREFEQVELESEQLELQTSSKNLENATLQSRITEIKELLPQLGDGFIQKCLEYYNMDSEKVINMILEKSFPPELTQYDFDLSSQSLHNVNVCYEENASGYDPSYKGSKKLKKLKAVLDDKSFRNEMRSFYEKYNYTEVSCVELETYYEDEYDDTYDNVIEYKLPEQLDENQKRRPDVVPRVLMEKKTVEEEVSDDEPQSQPVINFTPFCENPEVIRERQARKYAAKQFNRGNRNNQPKASTSSNASEPNKLEKQRKNENKKFHGNHNRKNASKQQRGMF</sequence>
<dbReference type="CDD" id="cd14364">
    <property type="entry name" value="CUE_ASCC2"/>
    <property type="match status" value="1"/>
</dbReference>
<feature type="region of interest" description="Disordered" evidence="2">
    <location>
        <begin position="604"/>
        <end position="656"/>
    </location>
</feature>
<dbReference type="PANTHER" id="PTHR21494:SF0">
    <property type="entry name" value="ACTIVATING SIGNAL COINTEGRATOR 1 COMPLEX SUBUNIT 2"/>
    <property type="match status" value="1"/>
</dbReference>
<feature type="compositionally biased region" description="Basic and acidic residues" evidence="2">
    <location>
        <begin position="626"/>
        <end position="638"/>
    </location>
</feature>
<gene>
    <name evidence="4" type="ORF">CINCED_3A008291</name>
</gene>
<proteinExistence type="predicted"/>
<dbReference type="Pfam" id="PF02845">
    <property type="entry name" value="CUE"/>
    <property type="match status" value="1"/>
</dbReference>
<dbReference type="OrthoDB" id="5577209at2759"/>
<dbReference type="InterPro" id="IPR052586">
    <property type="entry name" value="ASCC2"/>
</dbReference>
<dbReference type="Proteomes" id="UP000325440">
    <property type="component" value="Unassembled WGS sequence"/>
</dbReference>
<name>A0A5E4N7Z2_9HEMI</name>
<dbReference type="Gene3D" id="1.10.8.10">
    <property type="entry name" value="DNA helicase RuvA subunit, C-terminal domain"/>
    <property type="match status" value="1"/>
</dbReference>
<evidence type="ECO:0000313" key="5">
    <source>
        <dbReference type="Proteomes" id="UP000325440"/>
    </source>
</evidence>
<feature type="compositionally biased region" description="Basic residues" evidence="2">
    <location>
        <begin position="639"/>
        <end position="648"/>
    </location>
</feature>
<dbReference type="InterPro" id="IPR003892">
    <property type="entry name" value="CUE"/>
</dbReference>
<dbReference type="PANTHER" id="PTHR21494">
    <property type="entry name" value="ACTIVATING SIGNAL COINTEGRATOR 1 COMPLEX SUBUNIT 2 ASC-1 COMPLEX SUBUNIT P100"/>
    <property type="match status" value="1"/>
</dbReference>
<dbReference type="SMART" id="SM00546">
    <property type="entry name" value="CUE"/>
    <property type="match status" value="1"/>
</dbReference>
<protein>
    <submittedName>
        <fullName evidence="4">UBA-like,Ubiquitin system component Cue</fullName>
    </submittedName>
</protein>
<dbReference type="AlphaFoldDB" id="A0A5E4N7Z2"/>
<dbReference type="GO" id="GO:0006355">
    <property type="term" value="P:regulation of DNA-templated transcription"/>
    <property type="evidence" value="ECO:0007669"/>
    <property type="project" value="TreeGrafter"/>
</dbReference>
<keyword evidence="1" id="KW-0175">Coiled coil</keyword>
<evidence type="ECO:0000256" key="2">
    <source>
        <dbReference type="SAM" id="MobiDB-lite"/>
    </source>
</evidence>